<sequence>MQFKPVPEPPADLAAVGSVLAAVPETAGAVADCCGRLVDETRLETREAAETWLVFLRALQLAAAEPAGYRRVPTDPFAADALETESLRRAFRERVYGTEAVLEALADADGPFTDDDAFDAVRDESARRDTRRNRDRDRDRLRRLLEWAVLLEAAERSSDGFCRGRP</sequence>
<organism evidence="1 2">
    <name type="scientific">Natronolimnohabitans innermongolicus JCM 12255</name>
    <dbReference type="NCBI Taxonomy" id="1227499"/>
    <lineage>
        <taxon>Archaea</taxon>
        <taxon>Methanobacteriati</taxon>
        <taxon>Methanobacteriota</taxon>
        <taxon>Stenosarchaea group</taxon>
        <taxon>Halobacteria</taxon>
        <taxon>Halobacteriales</taxon>
        <taxon>Natrialbaceae</taxon>
        <taxon>Natronolimnohabitans</taxon>
    </lineage>
</organism>
<accession>L9X794</accession>
<dbReference type="Pfam" id="PF25947">
    <property type="entry name" value="WHD_halo_double"/>
    <property type="match status" value="1"/>
</dbReference>
<comment type="caution">
    <text evidence="1">The sequence shown here is derived from an EMBL/GenBank/DDBJ whole genome shotgun (WGS) entry which is preliminary data.</text>
</comment>
<reference evidence="1 2" key="1">
    <citation type="journal article" date="2014" name="PLoS Genet.">
        <title>Phylogenetically driven sequencing of extremely halophilic archaea reveals strategies for static and dynamic osmo-response.</title>
        <authorList>
            <person name="Becker E.A."/>
            <person name="Seitzer P.M."/>
            <person name="Tritt A."/>
            <person name="Larsen D."/>
            <person name="Krusor M."/>
            <person name="Yao A.I."/>
            <person name="Wu D."/>
            <person name="Madern D."/>
            <person name="Eisen J.A."/>
            <person name="Darling A.E."/>
            <person name="Facciotti M.T."/>
        </authorList>
    </citation>
    <scope>NUCLEOTIDE SEQUENCE [LARGE SCALE GENOMIC DNA]</scope>
    <source>
        <strain evidence="1 2">JCM 12255</strain>
    </source>
</reference>
<keyword evidence="2" id="KW-1185">Reference proteome</keyword>
<dbReference type="OrthoDB" id="170219at2157"/>
<dbReference type="eggNOG" id="arCOG06283">
    <property type="taxonomic scope" value="Archaea"/>
</dbReference>
<dbReference type="Proteomes" id="UP000011602">
    <property type="component" value="Unassembled WGS sequence"/>
</dbReference>
<proteinExistence type="predicted"/>
<dbReference type="AlphaFoldDB" id="L9X794"/>
<evidence type="ECO:0000313" key="1">
    <source>
        <dbReference type="EMBL" id="ELY57570.1"/>
    </source>
</evidence>
<dbReference type="InterPro" id="IPR058821">
    <property type="entry name" value="Double_WHD-containing_halo"/>
</dbReference>
<gene>
    <name evidence="1" type="ORF">C493_08801</name>
</gene>
<name>L9X794_9EURY</name>
<evidence type="ECO:0000313" key="2">
    <source>
        <dbReference type="Proteomes" id="UP000011602"/>
    </source>
</evidence>
<protein>
    <submittedName>
        <fullName evidence="1">Uncharacterized protein</fullName>
    </submittedName>
</protein>
<dbReference type="RefSeq" id="WP_007259057.1">
    <property type="nucleotide sequence ID" value="NZ_AOHZ01000041.1"/>
</dbReference>
<dbReference type="STRING" id="1227499.C493_08801"/>
<dbReference type="EMBL" id="AOHZ01000041">
    <property type="protein sequence ID" value="ELY57570.1"/>
    <property type="molecule type" value="Genomic_DNA"/>
</dbReference>